<organism evidence="2 3">
    <name type="scientific">Thioclava arctica</name>
    <dbReference type="NCBI Taxonomy" id="3238301"/>
    <lineage>
        <taxon>Bacteria</taxon>
        <taxon>Pseudomonadati</taxon>
        <taxon>Pseudomonadota</taxon>
        <taxon>Alphaproteobacteria</taxon>
        <taxon>Rhodobacterales</taxon>
        <taxon>Paracoccaceae</taxon>
        <taxon>Thioclava</taxon>
    </lineage>
</organism>
<dbReference type="RefSeq" id="WP_368393170.1">
    <property type="nucleotide sequence ID" value="NZ_JBFRYC010000023.1"/>
</dbReference>
<evidence type="ECO:0000313" key="2">
    <source>
        <dbReference type="EMBL" id="MEX1663669.1"/>
    </source>
</evidence>
<evidence type="ECO:0000259" key="1">
    <source>
        <dbReference type="Pfam" id="PF17994"/>
    </source>
</evidence>
<proteinExistence type="predicted"/>
<dbReference type="Pfam" id="PF17994">
    <property type="entry name" value="Glft2_N"/>
    <property type="match status" value="1"/>
</dbReference>
<dbReference type="InterPro" id="IPR029044">
    <property type="entry name" value="Nucleotide-diphossugar_trans"/>
</dbReference>
<comment type="caution">
    <text evidence="2">The sequence shown here is derived from an EMBL/GenBank/DDBJ whole genome shotgun (WGS) entry which is preliminary data.</text>
</comment>
<dbReference type="InterPro" id="IPR040492">
    <property type="entry name" value="GlfT2_N"/>
</dbReference>
<keyword evidence="3" id="KW-1185">Reference proteome</keyword>
<dbReference type="Gene3D" id="3.90.550.60">
    <property type="match status" value="1"/>
</dbReference>
<feature type="domain" description="Galactofuranosyltransferase GlfT2 N-terminal" evidence="1">
    <location>
        <begin position="14"/>
        <end position="147"/>
    </location>
</feature>
<gene>
    <name evidence="2" type="ORF">AB4874_18965</name>
</gene>
<sequence length="622" mass="70530">MSEQATNLQSLIWPELGLCTERDLYMRLSDAAAYSQKTQEIRFLKGGHASFDTYYNLFNIGKWHKNCALASLLLALDGTGTFELVVSLALPGRSVERLYNEIISLKDGTPFRLPLEPLMSFDTRGVLYFELRALADDCTLRNAHWETNDAPTCTPQLMLSITTFKREAAVARTVQRFEAFIATSPLQDNLHLTIVDNGQSASIERSDHVSLIENENLGGSGGFARGLIEAQRRGASHCLFMDDDAAVHMAAIERTWMFLAYAKDPKTAVAGAVSNAQYRWKLWENGALFNKICQPQHIDLDLREIAQVLELEFDSTARQPYNFYGGWWYFAFPVAEVKHMPFPFFVRGDDVSFSLAHDFNIVTLPGVMSYQDEDFTVKESPLTVYLDLRSHLAHHFALPEMEIGRKGIFKLMLRFYFRSLLPHHYETLEAIGLALQDTLAGPSFFAENADMSVRRQQIGALTDQERWRPEETEVQHRLPPRSWISPHRWVPRSLMKLILNGHLLPGFGRIGNRIILAAVKRGQIRPIWGAAQITYISSDGGKRSYTVHHSMRRALKVSLPIWRAMWMIWQNHDSLCKTWRSGYDNLTQLDFWQAKLKLDAAALPLNAGDAPKGAVRPGPAEG</sequence>
<dbReference type="Proteomes" id="UP001557465">
    <property type="component" value="Unassembled WGS sequence"/>
</dbReference>
<reference evidence="2 3" key="1">
    <citation type="journal article" date="2011" name="Int. J. Syst. Evol. Microbiol.">
        <title>Zhongshania antarctica gen. nov., sp. nov. and Zhongshania guokunii sp. nov., gammaproteobacteria respectively isolated from coastal attached (fast) ice and surface seawater of the Antarctic.</title>
        <authorList>
            <person name="Li H.J."/>
            <person name="Zhang X.Y."/>
            <person name="Chen C.X."/>
            <person name="Zhang Y.J."/>
            <person name="Gao Z.M."/>
            <person name="Yu Y."/>
            <person name="Chen X.L."/>
            <person name="Chen B."/>
            <person name="Zhang Y.Z."/>
        </authorList>
    </citation>
    <scope>NUCLEOTIDE SEQUENCE [LARGE SCALE GENOMIC DNA]</scope>
    <source>
        <strain evidence="2 3">15-R06ZXC-3</strain>
    </source>
</reference>
<dbReference type="SUPFAM" id="SSF53448">
    <property type="entry name" value="Nucleotide-diphospho-sugar transferases"/>
    <property type="match status" value="1"/>
</dbReference>
<evidence type="ECO:0000313" key="3">
    <source>
        <dbReference type="Proteomes" id="UP001557465"/>
    </source>
</evidence>
<protein>
    <recommendedName>
        <fullName evidence="1">Galactofuranosyltransferase GlfT2 N-terminal domain-containing protein</fullName>
    </recommendedName>
</protein>
<accession>A0ABV3TSC2</accession>
<dbReference type="EMBL" id="JBFRYC010000023">
    <property type="protein sequence ID" value="MEX1663669.1"/>
    <property type="molecule type" value="Genomic_DNA"/>
</dbReference>
<name>A0ABV3TSC2_9RHOB</name>